<feature type="transmembrane region" description="Helical" evidence="10">
    <location>
        <begin position="487"/>
        <end position="505"/>
    </location>
</feature>
<dbReference type="CDD" id="cd18604">
    <property type="entry name" value="ABC_6TM_VMR1_D2_like"/>
    <property type="match status" value="1"/>
</dbReference>
<dbReference type="OrthoDB" id="6500128at2759"/>
<dbReference type="InterPro" id="IPR027417">
    <property type="entry name" value="P-loop_NTPase"/>
</dbReference>
<proteinExistence type="predicted"/>
<feature type="transmembrane region" description="Helical" evidence="10">
    <location>
        <begin position="338"/>
        <end position="360"/>
    </location>
</feature>
<evidence type="ECO:0000259" key="12">
    <source>
        <dbReference type="PROSITE" id="PS50929"/>
    </source>
</evidence>
<feature type="transmembrane region" description="Helical" evidence="10">
    <location>
        <begin position="298"/>
        <end position="318"/>
    </location>
</feature>
<feature type="transmembrane region" description="Helical" evidence="10">
    <location>
        <begin position="119"/>
        <end position="147"/>
    </location>
</feature>
<dbReference type="FunFam" id="3.40.50.300:FF:001577">
    <property type="entry name" value="ABC bile acid transporter"/>
    <property type="match status" value="1"/>
</dbReference>
<evidence type="ECO:0000256" key="7">
    <source>
        <dbReference type="ARBA" id="ARBA00022989"/>
    </source>
</evidence>
<evidence type="ECO:0000256" key="8">
    <source>
        <dbReference type="ARBA" id="ARBA00023136"/>
    </source>
</evidence>
<keyword evidence="2" id="KW-0813">Transport</keyword>
<evidence type="ECO:0000256" key="5">
    <source>
        <dbReference type="ARBA" id="ARBA00022741"/>
    </source>
</evidence>
<reference evidence="13" key="1">
    <citation type="submission" date="2022-11" db="EMBL/GenBank/DDBJ databases">
        <authorList>
            <person name="Scott C."/>
            <person name="Bruce N."/>
        </authorList>
    </citation>
    <scope>NUCLEOTIDE SEQUENCE</scope>
</reference>
<dbReference type="GO" id="GO:0016887">
    <property type="term" value="F:ATP hydrolysis activity"/>
    <property type="evidence" value="ECO:0007669"/>
    <property type="project" value="InterPro"/>
</dbReference>
<dbReference type="InterPro" id="IPR003593">
    <property type="entry name" value="AAA+_ATPase"/>
</dbReference>
<keyword evidence="7 10" id="KW-1133">Transmembrane helix</keyword>
<feature type="compositionally biased region" description="Polar residues" evidence="9">
    <location>
        <begin position="896"/>
        <end position="910"/>
    </location>
</feature>
<feature type="domain" description="ABC transmembrane type-1" evidence="12">
    <location>
        <begin position="299"/>
        <end position="650"/>
    </location>
</feature>
<feature type="transmembrane region" description="Helical" evidence="10">
    <location>
        <begin position="1157"/>
        <end position="1185"/>
    </location>
</feature>
<evidence type="ECO:0000313" key="13">
    <source>
        <dbReference type="EMBL" id="CAI4220171.1"/>
    </source>
</evidence>
<dbReference type="GO" id="GO:0016020">
    <property type="term" value="C:membrane"/>
    <property type="evidence" value="ECO:0007669"/>
    <property type="project" value="UniProtKB-SubCell"/>
</dbReference>
<dbReference type="PROSITE" id="PS00211">
    <property type="entry name" value="ABC_TRANSPORTER_1"/>
    <property type="match status" value="1"/>
</dbReference>
<feature type="transmembrane region" description="Helical" evidence="10">
    <location>
        <begin position="591"/>
        <end position="614"/>
    </location>
</feature>
<dbReference type="Gene3D" id="1.20.1560.10">
    <property type="entry name" value="ABC transporter type 1, transmembrane domain"/>
    <property type="match status" value="2"/>
</dbReference>
<evidence type="ECO:0000256" key="10">
    <source>
        <dbReference type="SAM" id="Phobius"/>
    </source>
</evidence>
<dbReference type="PROSITE" id="PS50893">
    <property type="entry name" value="ABC_TRANSPORTER_2"/>
    <property type="match status" value="2"/>
</dbReference>
<feature type="region of interest" description="Disordered" evidence="9">
    <location>
        <begin position="388"/>
        <end position="428"/>
    </location>
</feature>
<keyword evidence="6" id="KW-0067">ATP-binding</keyword>
<dbReference type="CDD" id="cd18596">
    <property type="entry name" value="ABC_6TM_VMR1_D1_like"/>
    <property type="match status" value="1"/>
</dbReference>
<protein>
    <recommendedName>
        <fullName evidence="15">ABC transporter</fullName>
    </recommendedName>
</protein>
<feature type="transmembrane region" description="Helical" evidence="10">
    <location>
        <begin position="1043"/>
        <end position="1061"/>
    </location>
</feature>
<feature type="transmembrane region" description="Helical" evidence="10">
    <location>
        <begin position="511"/>
        <end position="531"/>
    </location>
</feature>
<evidence type="ECO:0008006" key="15">
    <source>
        <dbReference type="Google" id="ProtNLM"/>
    </source>
</evidence>
<dbReference type="Pfam" id="PF00664">
    <property type="entry name" value="ABC_membrane"/>
    <property type="match status" value="2"/>
</dbReference>
<feature type="transmembrane region" description="Helical" evidence="10">
    <location>
        <begin position="56"/>
        <end position="80"/>
    </location>
</feature>
<dbReference type="InterPro" id="IPR050173">
    <property type="entry name" value="ABC_transporter_C-like"/>
</dbReference>
<feature type="domain" description="ABC transmembrane type-1" evidence="12">
    <location>
        <begin position="948"/>
        <end position="1210"/>
    </location>
</feature>
<evidence type="ECO:0000313" key="14">
    <source>
        <dbReference type="Proteomes" id="UP000838763"/>
    </source>
</evidence>
<dbReference type="Proteomes" id="UP000838763">
    <property type="component" value="Unassembled WGS sequence"/>
</dbReference>
<dbReference type="GO" id="GO:0005524">
    <property type="term" value="F:ATP binding"/>
    <property type="evidence" value="ECO:0007669"/>
    <property type="project" value="UniProtKB-KW"/>
</dbReference>
<dbReference type="InterPro" id="IPR011527">
    <property type="entry name" value="ABC1_TM_dom"/>
</dbReference>
<feature type="transmembrane region" description="Helical" evidence="10">
    <location>
        <begin position="1067"/>
        <end position="1086"/>
    </location>
</feature>
<keyword evidence="14" id="KW-1185">Reference proteome</keyword>
<name>A0A9P1HD33_9PEZI</name>
<dbReference type="SMART" id="SM00382">
    <property type="entry name" value="AAA"/>
    <property type="match status" value="2"/>
</dbReference>
<evidence type="ECO:0000256" key="6">
    <source>
        <dbReference type="ARBA" id="ARBA00022840"/>
    </source>
</evidence>
<evidence type="ECO:0000256" key="2">
    <source>
        <dbReference type="ARBA" id="ARBA00022448"/>
    </source>
</evidence>
<dbReference type="SUPFAM" id="SSF52540">
    <property type="entry name" value="P-loop containing nucleoside triphosphate hydrolases"/>
    <property type="match status" value="2"/>
</dbReference>
<dbReference type="PANTHER" id="PTHR24223">
    <property type="entry name" value="ATP-BINDING CASSETTE SUB-FAMILY C"/>
    <property type="match status" value="1"/>
</dbReference>
<comment type="subcellular location">
    <subcellularLocation>
        <location evidence="1">Membrane</location>
        <topology evidence="1">Multi-pass membrane protein</topology>
    </subcellularLocation>
</comment>
<dbReference type="GO" id="GO:0005737">
    <property type="term" value="C:cytoplasm"/>
    <property type="evidence" value="ECO:0007669"/>
    <property type="project" value="UniProtKB-ARBA"/>
</dbReference>
<dbReference type="PANTHER" id="PTHR24223:SF415">
    <property type="entry name" value="FI20190P1"/>
    <property type="match status" value="1"/>
</dbReference>
<dbReference type="Gene3D" id="3.40.50.300">
    <property type="entry name" value="P-loop containing nucleotide triphosphate hydrolases"/>
    <property type="match status" value="3"/>
</dbReference>
<evidence type="ECO:0000256" key="4">
    <source>
        <dbReference type="ARBA" id="ARBA00022737"/>
    </source>
</evidence>
<dbReference type="PROSITE" id="PS50929">
    <property type="entry name" value="ABC_TM1F"/>
    <property type="match status" value="2"/>
</dbReference>
<gene>
    <name evidence="13" type="ORF">PPNO1_LOCUS9714</name>
</gene>
<keyword evidence="5" id="KW-0547">Nucleotide-binding</keyword>
<comment type="caution">
    <text evidence="13">The sequence shown here is derived from an EMBL/GenBank/DDBJ whole genome shotgun (WGS) entry which is preliminary data.</text>
</comment>
<feature type="domain" description="ABC transporter" evidence="11">
    <location>
        <begin position="1243"/>
        <end position="1476"/>
    </location>
</feature>
<evidence type="ECO:0000256" key="3">
    <source>
        <dbReference type="ARBA" id="ARBA00022692"/>
    </source>
</evidence>
<accession>A0A9P1HD33</accession>
<keyword evidence="4" id="KW-0677">Repeat</keyword>
<dbReference type="InterPro" id="IPR017871">
    <property type="entry name" value="ABC_transporter-like_CS"/>
</dbReference>
<feature type="region of interest" description="Disordered" evidence="9">
    <location>
        <begin position="890"/>
        <end position="913"/>
    </location>
</feature>
<sequence length="1553" mass="171046">METRERRNIDAIDALKLTSPSSSEIDLRLRGGENGSLVSIHLQVLLPASSCDRPDLHCAGVVAFVPLFFSLLLLTVHYGFRPLQKSLPQWLRRFAVEPNVYGSDAVEVTRRAERRLTRWSLALVGLSITSILLVVGDALILSISILLIDRPQSLPASVLLIQLSLFAVGAAVLATDTRLYGTRDGHAWTAEVGISLVSLLLLLNMPMRDARRPKQGISAAFSEPTSALRSPEDSLTLWQWMSVSWVAPLLSLGAQRQLHEHDVWSLPYDFQHGRLHVAFRDLRGSVLSRLLQANGLDLIVVSLLGLLETLAVLAEPVLLKQLLAALAGGPETQRLAFLYAGLSLVVKLLNAQSSIFSMWYGRRAYERCRGEMITMIYEKTLRRKAFTFPSSVDDPAPPGPPSSGATTLAENSADEATDSEREDAESRPRSWTAWLACCLRKRKPAHAPPNKPSDAQPSGPASTGKILNLMRNDVYEVAQRFWEFASLFTKPLTFALSIILIWQILGPASLLGVAVLLAGQGINVFVLRAFVDVQRVRRGLTDTKLQVTSQFVEAIRHLRWYAWQNAWISRIFQSRQAELSKMVLGWLLMRLYSFVNNLTSYLFPLLGFMAYTLVTHKRLTVDVAFPALTLFNTLQDNMRQLPELVTALLNAKIAMDRINDFMDEPDKDDVDEVAAVRGPLGELHLELQDATFAGPAPTGRSSATGQNGPLQAILGELDQLGGDKQIPKETIGYGAQTPWLQHMSIRENILFCAPYDEARYMHARVALARALYSRARILLLDDPIAALDHQTAETILRKLFAKPSSLVSGRLVLFVTHRVDLVLRYADQVLDVRDGGRVHAISREDLDNSDELLRLAALAAAHHDDVEDDGPGLEEKRRCPINLSTRNTVRAAGSWPPSTGATSRPGSSAEWSDRYEKPEARMITMTYDSGSSQLPSSRTSLGFQLPGGSWTDIGKNLPSPDVTVKPWLLYLFIISMAQVLTQTMSELALLVITYEAAKQLFQDVMRKVSGANFRFYDVTPVGRLMNRLTSDMGIVDGGIASQLQNFAFLIISWVAAVLVIASATPLFLLVVVITTVLFVVAFMRFLPTSQSLRRLETVSLSPLMSNFGTLIEGLVTIRAFRAEPQFQQRIVTTTDAFQQMDHFYWSLQAWLQFRFNVLSAFSTFALTAIAALSGLSGGLTAFVLASASAFVSSTRGLCHQYGNLQMEFVSVERVIELLDLDQEDHGKKLVMPPAAWPSFSDDIVFSNVTLRYAPHLDPSLNDVSLRIPAGSSAAVTGRTGSGKSTFALSLLGTLHPDADTYGSIKIGGIDLSTVDKDALRRRVTFVAQDPVLFPGTLRDNLDPLDEHTDAECSAILDSVLGPVGDFTIHTRVDGGGKNLSQGQRQLVGLGRAVLRRSPVVILDEATASIDHEMARYIQQVLRNELKQSTVITIAHRVEAVQDATYSIVLDKGRVWTFNDGTVVEVKQDEHSSIKHFITYSAITAQPELTYSSVVSTVRCYAVTSGELEDSTFVEWTAKFSSDADAGVIQDAKFKRRDALADLAKAATGKGSKA</sequence>
<dbReference type="InterPro" id="IPR003439">
    <property type="entry name" value="ABC_transporter-like_ATP-bd"/>
</dbReference>
<organism evidence="13 14">
    <name type="scientific">Parascedosporium putredinis</name>
    <dbReference type="NCBI Taxonomy" id="1442378"/>
    <lineage>
        <taxon>Eukaryota</taxon>
        <taxon>Fungi</taxon>
        <taxon>Dikarya</taxon>
        <taxon>Ascomycota</taxon>
        <taxon>Pezizomycotina</taxon>
        <taxon>Sordariomycetes</taxon>
        <taxon>Hypocreomycetidae</taxon>
        <taxon>Microascales</taxon>
        <taxon>Microascaceae</taxon>
        <taxon>Parascedosporium</taxon>
    </lineage>
</organism>
<dbReference type="InterPro" id="IPR036640">
    <property type="entry name" value="ABC1_TM_sf"/>
</dbReference>
<feature type="domain" description="ABC transporter" evidence="11">
    <location>
        <begin position="656"/>
        <end position="859"/>
    </location>
</feature>
<evidence type="ECO:0000256" key="9">
    <source>
        <dbReference type="SAM" id="MobiDB-lite"/>
    </source>
</evidence>
<feature type="transmembrane region" description="Helical" evidence="10">
    <location>
        <begin position="154"/>
        <end position="174"/>
    </location>
</feature>
<feature type="compositionally biased region" description="Acidic residues" evidence="9">
    <location>
        <begin position="412"/>
        <end position="423"/>
    </location>
</feature>
<keyword evidence="3 10" id="KW-0812">Transmembrane</keyword>
<dbReference type="EMBL" id="CALLCH030000021">
    <property type="protein sequence ID" value="CAI4220171.1"/>
    <property type="molecule type" value="Genomic_DNA"/>
</dbReference>
<dbReference type="Pfam" id="PF00005">
    <property type="entry name" value="ABC_tran"/>
    <property type="match status" value="1"/>
</dbReference>
<evidence type="ECO:0000256" key="1">
    <source>
        <dbReference type="ARBA" id="ARBA00004141"/>
    </source>
</evidence>
<evidence type="ECO:0000259" key="11">
    <source>
        <dbReference type="PROSITE" id="PS50893"/>
    </source>
</evidence>
<dbReference type="CDD" id="cd03244">
    <property type="entry name" value="ABCC_MRP_domain2"/>
    <property type="match status" value="1"/>
</dbReference>
<dbReference type="FunFam" id="1.20.1560.10:FF:000013">
    <property type="entry name" value="ABC transporter C family member 2"/>
    <property type="match status" value="1"/>
</dbReference>
<dbReference type="GO" id="GO:0140359">
    <property type="term" value="F:ABC-type transporter activity"/>
    <property type="evidence" value="ECO:0007669"/>
    <property type="project" value="InterPro"/>
</dbReference>
<dbReference type="SUPFAM" id="SSF90123">
    <property type="entry name" value="ABC transporter transmembrane region"/>
    <property type="match status" value="2"/>
</dbReference>
<feature type="transmembrane region" description="Helical" evidence="10">
    <location>
        <begin position="186"/>
        <end position="205"/>
    </location>
</feature>
<keyword evidence="8 10" id="KW-0472">Membrane</keyword>